<dbReference type="SUPFAM" id="SSF56784">
    <property type="entry name" value="HAD-like"/>
    <property type="match status" value="1"/>
</dbReference>
<dbReference type="SFLD" id="SFLDS00003">
    <property type="entry name" value="Haloacid_Dehalogenase"/>
    <property type="match status" value="1"/>
</dbReference>
<dbReference type="RefSeq" id="WP_121852259.1">
    <property type="nucleotide sequence ID" value="NZ_CP037952.1"/>
</dbReference>
<dbReference type="PANTHER" id="PTHR43434">
    <property type="entry name" value="PHOSPHOGLYCOLATE PHOSPHATASE"/>
    <property type="match status" value="1"/>
</dbReference>
<dbReference type="Pfam" id="PF00702">
    <property type="entry name" value="Hydrolase"/>
    <property type="match status" value="1"/>
</dbReference>
<dbReference type="InterPro" id="IPR036412">
    <property type="entry name" value="HAD-like_sf"/>
</dbReference>
<dbReference type="GO" id="GO:0008967">
    <property type="term" value="F:phosphoglycolate phosphatase activity"/>
    <property type="evidence" value="ECO:0007669"/>
    <property type="project" value="TreeGrafter"/>
</dbReference>
<protein>
    <submittedName>
        <fullName evidence="1">GMP/IMP nucleotidase</fullName>
    </submittedName>
</protein>
<keyword evidence="2" id="KW-1185">Reference proteome</keyword>
<dbReference type="NCBIfam" id="TIGR01509">
    <property type="entry name" value="HAD-SF-IA-v3"/>
    <property type="match status" value="1"/>
</dbReference>
<organism evidence="1 2">
    <name type="scientific">Parashewanella spongiae</name>
    <dbReference type="NCBI Taxonomy" id="342950"/>
    <lineage>
        <taxon>Bacteria</taxon>
        <taxon>Pseudomonadati</taxon>
        <taxon>Pseudomonadota</taxon>
        <taxon>Gammaproteobacteria</taxon>
        <taxon>Alteromonadales</taxon>
        <taxon>Shewanellaceae</taxon>
        <taxon>Parashewanella</taxon>
    </lineage>
</organism>
<accession>A0A3A6U0G2</accession>
<comment type="caution">
    <text evidence="1">The sequence shown here is derived from an EMBL/GenBank/DDBJ whole genome shotgun (WGS) entry which is preliminary data.</text>
</comment>
<evidence type="ECO:0000313" key="2">
    <source>
        <dbReference type="Proteomes" id="UP000273022"/>
    </source>
</evidence>
<dbReference type="SFLD" id="SFLDG01129">
    <property type="entry name" value="C1.5:_HAD__Beta-PGM__Phosphata"/>
    <property type="match status" value="1"/>
</dbReference>
<dbReference type="GO" id="GO:0006281">
    <property type="term" value="P:DNA repair"/>
    <property type="evidence" value="ECO:0007669"/>
    <property type="project" value="TreeGrafter"/>
</dbReference>
<dbReference type="AlphaFoldDB" id="A0A3A6U0G2"/>
<dbReference type="InterPro" id="IPR006439">
    <property type="entry name" value="HAD-SF_hydro_IA"/>
</dbReference>
<dbReference type="CDD" id="cd01427">
    <property type="entry name" value="HAD_like"/>
    <property type="match status" value="1"/>
</dbReference>
<dbReference type="OrthoDB" id="9773910at2"/>
<dbReference type="EMBL" id="QYYH01000014">
    <property type="protein sequence ID" value="RJY18819.1"/>
    <property type="molecule type" value="Genomic_DNA"/>
</dbReference>
<dbReference type="PANTHER" id="PTHR43434:SF3">
    <property type="entry name" value="GMP_IMP NUCLEOTIDASE YRFG"/>
    <property type="match status" value="1"/>
</dbReference>
<dbReference type="InterPro" id="IPR023214">
    <property type="entry name" value="HAD_sf"/>
</dbReference>
<dbReference type="Proteomes" id="UP000273022">
    <property type="component" value="Unassembled WGS sequence"/>
</dbReference>
<proteinExistence type="predicted"/>
<reference evidence="1 2" key="1">
    <citation type="submission" date="2018-09" db="EMBL/GenBank/DDBJ databases">
        <title>Phylogeny of the Shewanellaceae, and recommendation for two new genera, Pseudoshewanella and Parashewanella.</title>
        <authorList>
            <person name="Wang G."/>
        </authorList>
    </citation>
    <scope>NUCLEOTIDE SEQUENCE [LARGE SCALE GENOMIC DNA]</scope>
    <source>
        <strain evidence="1 2">KCTC 22492</strain>
    </source>
</reference>
<dbReference type="Gene3D" id="3.40.50.1000">
    <property type="entry name" value="HAD superfamily/HAD-like"/>
    <property type="match status" value="1"/>
</dbReference>
<gene>
    <name evidence="1" type="ORF">D5R81_03445</name>
</gene>
<name>A0A3A6U0G2_9GAMM</name>
<dbReference type="InterPro" id="IPR050155">
    <property type="entry name" value="HAD-like_hydrolase_sf"/>
</dbReference>
<evidence type="ECO:0000313" key="1">
    <source>
        <dbReference type="EMBL" id="RJY18819.1"/>
    </source>
</evidence>
<dbReference type="NCBIfam" id="NF011564">
    <property type="entry name" value="PRK14988.1"/>
    <property type="match status" value="1"/>
</dbReference>
<sequence>MLPWQQIDTVLLDMDGTLLDLHFDNHLWLTKVPLEISQVHQVSLAQAKQMVETAYYEVAGTLNWYSLDYWQQRFNIDIIALHHASTENIQLRADCMPFLSSLKTMKKNRILATNAHPESLALKLEHTCLAEGLDDMISSHETGYPKENPKFWVALFERFSLDPSRCLFIDDNENILKASQKAGVGFQLGIQNPDSQMPHKSYVDCLSTHDLTHILPTIN</sequence>
<dbReference type="GO" id="GO:0005829">
    <property type="term" value="C:cytosol"/>
    <property type="evidence" value="ECO:0007669"/>
    <property type="project" value="TreeGrafter"/>
</dbReference>